<reference evidence="2 3" key="1">
    <citation type="journal article" date="2020" name="Nature">
        <title>Six reference-quality genomes reveal evolution of bat adaptations.</title>
        <authorList>
            <person name="Jebb D."/>
            <person name="Huang Z."/>
            <person name="Pippel M."/>
            <person name="Hughes G.M."/>
            <person name="Lavrichenko K."/>
            <person name="Devanna P."/>
            <person name="Winkler S."/>
            <person name="Jermiin L.S."/>
            <person name="Skirmuntt E.C."/>
            <person name="Katzourakis A."/>
            <person name="Burkitt-Gray L."/>
            <person name="Ray D.A."/>
            <person name="Sullivan K.A.M."/>
            <person name="Roscito J.G."/>
            <person name="Kirilenko B.M."/>
            <person name="Davalos L.M."/>
            <person name="Corthals A.P."/>
            <person name="Power M.L."/>
            <person name="Jones G."/>
            <person name="Ransome R.D."/>
            <person name="Dechmann D.K.N."/>
            <person name="Locatelli A.G."/>
            <person name="Puechmaille S.J."/>
            <person name="Fedrigo O."/>
            <person name="Jarvis E.D."/>
            <person name="Hiller M."/>
            <person name="Vernes S.C."/>
            <person name="Myers E.W."/>
            <person name="Teeling E.C."/>
        </authorList>
    </citation>
    <scope>NUCLEOTIDE SEQUENCE [LARGE SCALE GENOMIC DNA]</scope>
    <source>
        <strain evidence="2">MPipKuh1</strain>
        <tissue evidence="2">Flight muscle</tissue>
    </source>
</reference>
<feature type="compositionally biased region" description="Basic and acidic residues" evidence="1">
    <location>
        <begin position="35"/>
        <end position="45"/>
    </location>
</feature>
<evidence type="ECO:0000313" key="2">
    <source>
        <dbReference type="EMBL" id="KAF6272233.1"/>
    </source>
</evidence>
<gene>
    <name evidence="2" type="ORF">mPipKuh1_010834</name>
</gene>
<evidence type="ECO:0000313" key="3">
    <source>
        <dbReference type="Proteomes" id="UP000558488"/>
    </source>
</evidence>
<dbReference type="EMBL" id="JACAGB010000091">
    <property type="protein sequence ID" value="KAF6272233.1"/>
    <property type="molecule type" value="Genomic_DNA"/>
</dbReference>
<organism evidence="2 3">
    <name type="scientific">Pipistrellus kuhlii</name>
    <name type="common">Kuhl's pipistrelle</name>
    <dbReference type="NCBI Taxonomy" id="59472"/>
    <lineage>
        <taxon>Eukaryota</taxon>
        <taxon>Metazoa</taxon>
        <taxon>Chordata</taxon>
        <taxon>Craniata</taxon>
        <taxon>Vertebrata</taxon>
        <taxon>Euteleostomi</taxon>
        <taxon>Mammalia</taxon>
        <taxon>Eutheria</taxon>
        <taxon>Laurasiatheria</taxon>
        <taxon>Chiroptera</taxon>
        <taxon>Yangochiroptera</taxon>
        <taxon>Vespertilionidae</taxon>
        <taxon>Pipistrellus</taxon>
    </lineage>
</organism>
<dbReference type="AlphaFoldDB" id="A0A7J7R834"/>
<keyword evidence="3" id="KW-1185">Reference proteome</keyword>
<protein>
    <submittedName>
        <fullName evidence="2">Uncharacterized protein</fullName>
    </submittedName>
</protein>
<dbReference type="Proteomes" id="UP000558488">
    <property type="component" value="Unassembled WGS sequence"/>
</dbReference>
<accession>A0A7J7R834</accession>
<evidence type="ECO:0000256" key="1">
    <source>
        <dbReference type="SAM" id="MobiDB-lite"/>
    </source>
</evidence>
<feature type="compositionally biased region" description="Basic residues" evidence="1">
    <location>
        <begin position="46"/>
        <end position="55"/>
    </location>
</feature>
<proteinExistence type="predicted"/>
<feature type="region of interest" description="Disordered" evidence="1">
    <location>
        <begin position="1"/>
        <end position="81"/>
    </location>
</feature>
<name>A0A7J7R834_PIPKU</name>
<sequence>MPACPLAQRGFGRCPGNGPFGTLAEPKDQIALTGDTHRLARDPKRLRGTPKRPPIRRAPSPPSVTSSPRGDGRPGHLPTLLCAPHSAALPGSLPSDLAPHSPPCPGVAVHLVSSPGFSPQPSPAGPLCPPCATSWRPPHAQNTLSPCHRRCPLCQRPCSPRFFPLTRCLRRGPVPGLRL</sequence>
<comment type="caution">
    <text evidence="2">The sequence shown here is derived from an EMBL/GenBank/DDBJ whole genome shotgun (WGS) entry which is preliminary data.</text>
</comment>